<protein>
    <submittedName>
        <fullName evidence="1">Uncharacterized protein</fullName>
    </submittedName>
</protein>
<evidence type="ECO:0000313" key="1">
    <source>
        <dbReference type="EMBL" id="AIN98057.1"/>
    </source>
</evidence>
<dbReference type="Proteomes" id="UP000063063">
    <property type="component" value="Chromosome 20"/>
</dbReference>
<dbReference type="OrthoDB" id="272021at2759"/>
<sequence>MAGMQLVYRSTCSELSPQERVAVFAEERAKGKVTKIAARALCRIMRGGHTNADVQTVLQQLSFHSSTTVPKHYLLASPSSKRTSSQWKQHPHILNAQTHNRSYACRLRRQRRASIIEDHYFRVPKTPLPLSYEAQCDIDYVAGRQHRGRVQVDSGYAPLFSKSSTWTPEAMTTAERCALQCLTPPERSPMMETLEKLKSQGHYKPSDPMARIRFNEPAHMPNLHRRIPAECVPACSTKPTMCFEKHCEGNAERATHNMAAKEYAAWHW</sequence>
<dbReference type="EMBL" id="CP009389">
    <property type="protein sequence ID" value="AIN98057.1"/>
    <property type="molecule type" value="Genomic_DNA"/>
</dbReference>
<dbReference type="VEuPathDB" id="TriTrypDB:LPMP_205660"/>
<accession>A0A088RPN6</accession>
<dbReference type="KEGG" id="lpan:LPMP_205660"/>
<dbReference type="VEuPathDB" id="TriTrypDB:LPAL13_200063800"/>
<proteinExistence type="predicted"/>
<reference evidence="1 2" key="1">
    <citation type="journal article" date="2015" name="Sci. Rep.">
        <title>The genome of Leishmania panamensis: insights into genomics of the L. (Viannia) subgenus.</title>
        <authorList>
            <person name="Llanes A."/>
            <person name="Restrepo C.M."/>
            <person name="Vecchio G.D."/>
            <person name="Anguizola F.J."/>
            <person name="Lleonart R."/>
        </authorList>
    </citation>
    <scope>NUCLEOTIDE SEQUENCE [LARGE SCALE GENOMIC DNA]</scope>
    <source>
        <strain evidence="1 2">MHOM/PA/94/PSC-1</strain>
    </source>
</reference>
<keyword evidence="2" id="KW-1185">Reference proteome</keyword>
<gene>
    <name evidence="1" type="ORF">LPMP_205660</name>
</gene>
<evidence type="ECO:0000313" key="2">
    <source>
        <dbReference type="Proteomes" id="UP000063063"/>
    </source>
</evidence>
<dbReference type="GeneID" id="22574778"/>
<dbReference type="RefSeq" id="XP_010698764.1">
    <property type="nucleotide sequence ID" value="XM_010700462.1"/>
</dbReference>
<organism evidence="1 2">
    <name type="scientific">Leishmania panamensis</name>
    <dbReference type="NCBI Taxonomy" id="5679"/>
    <lineage>
        <taxon>Eukaryota</taxon>
        <taxon>Discoba</taxon>
        <taxon>Euglenozoa</taxon>
        <taxon>Kinetoplastea</taxon>
        <taxon>Metakinetoplastina</taxon>
        <taxon>Trypanosomatida</taxon>
        <taxon>Trypanosomatidae</taxon>
        <taxon>Leishmaniinae</taxon>
        <taxon>Leishmania</taxon>
        <taxon>Leishmania guyanensis species complex</taxon>
    </lineage>
</organism>
<dbReference type="AlphaFoldDB" id="A0A088RPN6"/>
<name>A0A088RPN6_LEIPA</name>